<dbReference type="RefSeq" id="WP_216837858.1">
    <property type="nucleotide sequence ID" value="NZ_JAFNJS010000005.1"/>
</dbReference>
<dbReference type="InterPro" id="IPR006311">
    <property type="entry name" value="TAT_signal"/>
</dbReference>
<evidence type="ECO:0000256" key="1">
    <source>
        <dbReference type="SAM" id="SignalP"/>
    </source>
</evidence>
<keyword evidence="3" id="KW-1185">Reference proteome</keyword>
<accession>A0ABV7BVJ4</accession>
<name>A0ABV7BVJ4_9PROT</name>
<feature type="signal peptide" evidence="1">
    <location>
        <begin position="1"/>
        <end position="26"/>
    </location>
</feature>
<evidence type="ECO:0000313" key="3">
    <source>
        <dbReference type="Proteomes" id="UP001595420"/>
    </source>
</evidence>
<dbReference type="Proteomes" id="UP001595420">
    <property type="component" value="Unassembled WGS sequence"/>
</dbReference>
<evidence type="ECO:0000313" key="2">
    <source>
        <dbReference type="EMBL" id="MFC3001777.1"/>
    </source>
</evidence>
<feature type="chain" id="PRO_5046712535" evidence="1">
    <location>
        <begin position="27"/>
        <end position="104"/>
    </location>
</feature>
<organism evidence="2 3">
    <name type="scientific">Falsiroseomonas tokyonensis</name>
    <dbReference type="NCBI Taxonomy" id="430521"/>
    <lineage>
        <taxon>Bacteria</taxon>
        <taxon>Pseudomonadati</taxon>
        <taxon>Pseudomonadota</taxon>
        <taxon>Alphaproteobacteria</taxon>
        <taxon>Acetobacterales</taxon>
        <taxon>Roseomonadaceae</taxon>
        <taxon>Falsiroseomonas</taxon>
    </lineage>
</organism>
<sequence>MDRRRFLFASLAGALGSALAAGAASAASRATLPEIPAPEAPQAEPAILTEAEMEELLTEAQWGPPPGRPRGRGRRRCWVERRRIRYRDRFGYIRVRWVDQRVCR</sequence>
<reference evidence="3" key="1">
    <citation type="journal article" date="2019" name="Int. J. Syst. Evol. Microbiol.">
        <title>The Global Catalogue of Microorganisms (GCM) 10K type strain sequencing project: providing services to taxonomists for standard genome sequencing and annotation.</title>
        <authorList>
            <consortium name="The Broad Institute Genomics Platform"/>
            <consortium name="The Broad Institute Genome Sequencing Center for Infectious Disease"/>
            <person name="Wu L."/>
            <person name="Ma J."/>
        </authorList>
    </citation>
    <scope>NUCLEOTIDE SEQUENCE [LARGE SCALE GENOMIC DNA]</scope>
    <source>
        <strain evidence="3">CGMCC 1.16855</strain>
    </source>
</reference>
<keyword evidence="1" id="KW-0732">Signal</keyword>
<gene>
    <name evidence="2" type="ORF">ACFOD3_17855</name>
</gene>
<dbReference type="EMBL" id="JBHRSB010000005">
    <property type="protein sequence ID" value="MFC3001777.1"/>
    <property type="molecule type" value="Genomic_DNA"/>
</dbReference>
<protein>
    <submittedName>
        <fullName evidence="2">Uncharacterized protein</fullName>
    </submittedName>
</protein>
<comment type="caution">
    <text evidence="2">The sequence shown here is derived from an EMBL/GenBank/DDBJ whole genome shotgun (WGS) entry which is preliminary data.</text>
</comment>
<proteinExistence type="predicted"/>
<dbReference type="PROSITE" id="PS51318">
    <property type="entry name" value="TAT"/>
    <property type="match status" value="1"/>
</dbReference>